<keyword evidence="10" id="KW-1185">Reference proteome</keyword>
<comment type="caution">
    <text evidence="9">The sequence shown here is derived from an EMBL/GenBank/DDBJ whole genome shotgun (WGS) entry which is preliminary data.</text>
</comment>
<reference evidence="9 10" key="1">
    <citation type="journal article" date="2019" name="Commun. Biol.">
        <title>The bagworm genome reveals a unique fibroin gene that provides high tensile strength.</title>
        <authorList>
            <person name="Kono N."/>
            <person name="Nakamura H."/>
            <person name="Ohtoshi R."/>
            <person name="Tomita M."/>
            <person name="Numata K."/>
            <person name="Arakawa K."/>
        </authorList>
    </citation>
    <scope>NUCLEOTIDE SEQUENCE [LARGE SCALE GENOMIC DNA]</scope>
</reference>
<evidence type="ECO:0000256" key="1">
    <source>
        <dbReference type="ARBA" id="ARBA00004613"/>
    </source>
</evidence>
<evidence type="ECO:0000313" key="9">
    <source>
        <dbReference type="EMBL" id="GBP61970.1"/>
    </source>
</evidence>
<evidence type="ECO:0000256" key="6">
    <source>
        <dbReference type="ARBA" id="ARBA00023157"/>
    </source>
</evidence>
<dbReference type="GO" id="GO:0005576">
    <property type="term" value="C:extracellular region"/>
    <property type="evidence" value="ECO:0007669"/>
    <property type="project" value="UniProtKB-SubCell"/>
</dbReference>
<comment type="similarity">
    <text evidence="2">Belongs to the arthropod CHH/MIH/GIH/VIH hormone family.</text>
</comment>
<proteinExistence type="inferred from homology"/>
<evidence type="ECO:0000256" key="4">
    <source>
        <dbReference type="ARBA" id="ARBA00022685"/>
    </source>
</evidence>
<dbReference type="Pfam" id="PF01147">
    <property type="entry name" value="Crust_neurohorm"/>
    <property type="match status" value="1"/>
</dbReference>
<evidence type="ECO:0000256" key="3">
    <source>
        <dbReference type="ARBA" id="ARBA00022525"/>
    </source>
</evidence>
<dbReference type="InterPro" id="IPR031098">
    <property type="entry name" value="Crust_neurohorm"/>
</dbReference>
<dbReference type="Proteomes" id="UP000299102">
    <property type="component" value="Unassembled WGS sequence"/>
</dbReference>
<feature type="disulfide bond" evidence="7">
    <location>
        <begin position="41"/>
        <end position="77"/>
    </location>
</feature>
<dbReference type="PROSITE" id="PS01250">
    <property type="entry name" value="CHH_MIH_GIH"/>
    <property type="match status" value="1"/>
</dbReference>
<organism evidence="9 10">
    <name type="scientific">Eumeta variegata</name>
    <name type="common">Bagworm moth</name>
    <name type="synonym">Eumeta japonica</name>
    <dbReference type="NCBI Taxonomy" id="151549"/>
    <lineage>
        <taxon>Eukaryota</taxon>
        <taxon>Metazoa</taxon>
        <taxon>Ecdysozoa</taxon>
        <taxon>Arthropoda</taxon>
        <taxon>Hexapoda</taxon>
        <taxon>Insecta</taxon>
        <taxon>Pterygota</taxon>
        <taxon>Neoptera</taxon>
        <taxon>Endopterygota</taxon>
        <taxon>Lepidoptera</taxon>
        <taxon>Glossata</taxon>
        <taxon>Ditrysia</taxon>
        <taxon>Tineoidea</taxon>
        <taxon>Psychidae</taxon>
        <taxon>Oiketicinae</taxon>
        <taxon>Eumeta</taxon>
    </lineage>
</organism>
<dbReference type="InterPro" id="IPR035957">
    <property type="entry name" value="Crust_neurohorm_sf"/>
</dbReference>
<sequence>MHLSSVQVACAALVTLALGAAGAPPSPPHHVARRSFFNLQCKGVYDAAIFSRLDRICDDCYNLFREAQLYTLCRKDCFTTPYFKGCVEVLQETDQLETFKTYIKQLHGADPGGEMFHYALFQGLHGVVVPLRRGGADRSDGRLRWETLIHIPSPAHTTAHTVILDELSKFARLP</sequence>
<feature type="disulfide bond" evidence="7">
    <location>
        <begin position="57"/>
        <end position="73"/>
    </location>
</feature>
<dbReference type="PANTHER" id="PTHR35981">
    <property type="entry name" value="ION TRANSPORT PEPTIDE, ISOFORM C"/>
    <property type="match status" value="1"/>
</dbReference>
<dbReference type="PRINTS" id="PR00550">
    <property type="entry name" value="HYPRGLYCEMIC"/>
</dbReference>
<feature type="disulfide bond" evidence="7">
    <location>
        <begin position="60"/>
        <end position="86"/>
    </location>
</feature>
<dbReference type="FunFam" id="1.10.2010.10:FF:000001">
    <property type="entry name" value="Ion transport peptide isoform C"/>
    <property type="match status" value="1"/>
</dbReference>
<dbReference type="EMBL" id="BGZK01000828">
    <property type="protein sequence ID" value="GBP61970.1"/>
    <property type="molecule type" value="Genomic_DNA"/>
</dbReference>
<keyword evidence="4" id="KW-0165">Cleavage on pair of basic residues</keyword>
<dbReference type="OrthoDB" id="6365952at2759"/>
<evidence type="ECO:0000313" key="10">
    <source>
        <dbReference type="Proteomes" id="UP000299102"/>
    </source>
</evidence>
<protein>
    <submittedName>
        <fullName evidence="9">Ion transport peptide-like</fullName>
    </submittedName>
</protein>
<feature type="signal peptide" evidence="8">
    <location>
        <begin position="1"/>
        <end position="22"/>
    </location>
</feature>
<accession>A0A4C1XFU2</accession>
<dbReference type="GO" id="GO:0007623">
    <property type="term" value="P:circadian rhythm"/>
    <property type="evidence" value="ECO:0007669"/>
    <property type="project" value="TreeGrafter"/>
</dbReference>
<gene>
    <name evidence="9" type="ORF">EVAR_40978_1</name>
</gene>
<dbReference type="SUPFAM" id="SSF81778">
    <property type="entry name" value="Crustacean CHH/MIH/GIH neurohormone"/>
    <property type="match status" value="1"/>
</dbReference>
<dbReference type="Gene3D" id="1.10.2010.10">
    <property type="entry name" value="Crustacean CHH/MIH/GIH neurohormone"/>
    <property type="match status" value="1"/>
</dbReference>
<keyword evidence="8" id="KW-0732">Signal</keyword>
<keyword evidence="6 7" id="KW-1015">Disulfide bond</keyword>
<evidence type="ECO:0000256" key="2">
    <source>
        <dbReference type="ARBA" id="ARBA00005447"/>
    </source>
</evidence>
<keyword evidence="5" id="KW-0372">Hormone</keyword>
<evidence type="ECO:0000256" key="8">
    <source>
        <dbReference type="SAM" id="SignalP"/>
    </source>
</evidence>
<evidence type="ECO:0000256" key="5">
    <source>
        <dbReference type="ARBA" id="ARBA00022702"/>
    </source>
</evidence>
<dbReference type="PANTHER" id="PTHR35981:SF2">
    <property type="entry name" value="ION TRANSPORT PEPTIDE, ISOFORM C"/>
    <property type="match status" value="1"/>
</dbReference>
<dbReference type="GO" id="GO:0005184">
    <property type="term" value="F:neuropeptide hormone activity"/>
    <property type="evidence" value="ECO:0007669"/>
    <property type="project" value="InterPro"/>
</dbReference>
<dbReference type="STRING" id="151549.A0A4C1XFU2"/>
<dbReference type="InterPro" id="IPR018251">
    <property type="entry name" value="Crust_neurhormone_CS"/>
</dbReference>
<dbReference type="AlphaFoldDB" id="A0A4C1XFU2"/>
<comment type="subcellular location">
    <subcellularLocation>
        <location evidence="1">Secreted</location>
    </subcellularLocation>
</comment>
<name>A0A4C1XFU2_EUMVA</name>
<feature type="chain" id="PRO_5020028869" evidence="8">
    <location>
        <begin position="23"/>
        <end position="174"/>
    </location>
</feature>
<dbReference type="InterPro" id="IPR001166">
    <property type="entry name" value="Hyperglycemic"/>
</dbReference>
<keyword evidence="3" id="KW-0964">Secreted</keyword>
<evidence type="ECO:0000256" key="7">
    <source>
        <dbReference type="PIRSR" id="PIRSR631098-51"/>
    </source>
</evidence>